<evidence type="ECO:0000256" key="6">
    <source>
        <dbReference type="SAM" id="Coils"/>
    </source>
</evidence>
<keyword evidence="6" id="KW-0175">Coiled coil</keyword>
<evidence type="ECO:0000256" key="4">
    <source>
        <dbReference type="ARBA" id="ARBA00023136"/>
    </source>
</evidence>
<dbReference type="Gene3D" id="1.20.1600.10">
    <property type="entry name" value="Outer membrane efflux proteins (OEP)"/>
    <property type="match status" value="1"/>
</dbReference>
<dbReference type="EMBL" id="CAXIXY010000004">
    <property type="protein sequence ID" value="CAL2085333.1"/>
    <property type="molecule type" value="Genomic_DNA"/>
</dbReference>
<proteinExistence type="predicted"/>
<comment type="caution">
    <text evidence="7">The sequence shown here is derived from an EMBL/GenBank/DDBJ whole genome shotgun (WGS) entry which is preliminary data.</text>
</comment>
<keyword evidence="3" id="KW-0812">Transmembrane</keyword>
<organism evidence="7 8">
    <name type="scientific">Tenacibaculum platacis</name>
    <dbReference type="NCBI Taxonomy" id="3137852"/>
    <lineage>
        <taxon>Bacteria</taxon>
        <taxon>Pseudomonadati</taxon>
        <taxon>Bacteroidota</taxon>
        <taxon>Flavobacteriia</taxon>
        <taxon>Flavobacteriales</taxon>
        <taxon>Flavobacteriaceae</taxon>
        <taxon>Tenacibaculum</taxon>
    </lineage>
</organism>
<reference evidence="7 8" key="1">
    <citation type="submission" date="2024-05" db="EMBL/GenBank/DDBJ databases">
        <authorList>
            <person name="Duchaud E."/>
        </authorList>
    </citation>
    <scope>NUCLEOTIDE SEQUENCE [LARGE SCALE GENOMIC DNA]</scope>
    <source>
        <strain evidence="7">Ena-SAMPLE-TAB-13-05-2024-13:56:06:370-140302</strain>
    </source>
</reference>
<keyword evidence="8" id="KW-1185">Reference proteome</keyword>
<comment type="subcellular location">
    <subcellularLocation>
        <location evidence="1">Cell outer membrane</location>
    </subcellularLocation>
</comment>
<evidence type="ECO:0000256" key="1">
    <source>
        <dbReference type="ARBA" id="ARBA00004442"/>
    </source>
</evidence>
<sequence>MKKFLIYFLIFSVYLGFSQTEIDSTLTLSEYIGYVKKFHPIVKQAQLKTTEGEIKLMKARGAFDPKIEVDYDKKKFKNTNYFDKLNTTFKIPTWYGLEFKGNYEKNSGAFLNPEFTVPDEGLYSAGVSASLARGLLTNERMATLKKAKIYRSQARADQQILVNEILYKAILTYFDWLKEYQKRNTYRNFLKNARDRFSNVKRSFEEGDKPAVDTLEASINLKNRILDLEKAKLKYVKSKLKLANFLWLEDNLPLELEEQIIPDTNTLASIDNTLDTSTLNNNQAIVNNHAKIRSLEYKKESLIIDKRLRLNNLLPKVDVEYNFLTSKFGDLSNLDTDNYKAGLNVSIPLFLRKERSDLKLARLKLQDIDFVISSNKANLSNKIDAVQNEISSYLEQNRILNDLVDDYQVLVKAEEKMFLLGEGSLFRINYREVKLIETQLKAIDNFNKYFGAKASLYQLINNQLVN</sequence>
<dbReference type="SUPFAM" id="SSF56954">
    <property type="entry name" value="Outer membrane efflux proteins (OEP)"/>
    <property type="match status" value="1"/>
</dbReference>
<dbReference type="PANTHER" id="PTHR30026:SF20">
    <property type="entry name" value="OUTER MEMBRANE PROTEIN TOLC"/>
    <property type="match status" value="1"/>
</dbReference>
<dbReference type="RefSeq" id="WP_348711948.1">
    <property type="nucleotide sequence ID" value="NZ_CAXIXY010000004.1"/>
</dbReference>
<evidence type="ECO:0000256" key="5">
    <source>
        <dbReference type="ARBA" id="ARBA00023237"/>
    </source>
</evidence>
<evidence type="ECO:0000313" key="7">
    <source>
        <dbReference type="EMBL" id="CAL2085333.1"/>
    </source>
</evidence>
<evidence type="ECO:0000313" key="8">
    <source>
        <dbReference type="Proteomes" id="UP001497416"/>
    </source>
</evidence>
<evidence type="ECO:0000256" key="2">
    <source>
        <dbReference type="ARBA" id="ARBA00022452"/>
    </source>
</evidence>
<keyword evidence="5" id="KW-0998">Cell outer membrane</keyword>
<keyword evidence="2" id="KW-1134">Transmembrane beta strand</keyword>
<dbReference type="PANTHER" id="PTHR30026">
    <property type="entry name" value="OUTER MEMBRANE PROTEIN TOLC"/>
    <property type="match status" value="1"/>
</dbReference>
<dbReference type="Proteomes" id="UP001497416">
    <property type="component" value="Unassembled WGS sequence"/>
</dbReference>
<accession>A0ABM9NZW8</accession>
<dbReference type="InterPro" id="IPR051906">
    <property type="entry name" value="TolC-like"/>
</dbReference>
<keyword evidence="4" id="KW-0472">Membrane</keyword>
<name>A0ABM9NZW8_9FLAO</name>
<feature type="coiled-coil region" evidence="6">
    <location>
        <begin position="376"/>
        <end position="403"/>
    </location>
</feature>
<protein>
    <submittedName>
        <fullName evidence="7">Outer membrane protein TolC</fullName>
    </submittedName>
</protein>
<evidence type="ECO:0000256" key="3">
    <source>
        <dbReference type="ARBA" id="ARBA00022692"/>
    </source>
</evidence>
<gene>
    <name evidence="7" type="ORF">T190607A01A_20455</name>
</gene>